<gene>
    <name evidence="3" type="ORF">BBA_06705</name>
</gene>
<feature type="region of interest" description="Disordered" evidence="1">
    <location>
        <begin position="349"/>
        <end position="372"/>
    </location>
</feature>
<name>J5JEQ8_BEAB2</name>
<keyword evidence="2" id="KW-0812">Transmembrane</keyword>
<accession>J5JEQ8</accession>
<protein>
    <submittedName>
        <fullName evidence="3">Uncharacterized protein</fullName>
    </submittedName>
</protein>
<feature type="transmembrane region" description="Helical" evidence="2">
    <location>
        <begin position="385"/>
        <end position="403"/>
    </location>
</feature>
<evidence type="ECO:0000256" key="2">
    <source>
        <dbReference type="SAM" id="Phobius"/>
    </source>
</evidence>
<evidence type="ECO:0000313" key="3">
    <source>
        <dbReference type="EMBL" id="EJP64323.1"/>
    </source>
</evidence>
<dbReference type="OrthoDB" id="3248909at2759"/>
<keyword evidence="4" id="KW-1185">Reference proteome</keyword>
<proteinExistence type="predicted"/>
<dbReference type="AlphaFoldDB" id="J5JEQ8"/>
<dbReference type="HOGENOM" id="CLU_566166_0_0_1"/>
<organism evidence="3 4">
    <name type="scientific">Beauveria bassiana (strain ARSEF 2860)</name>
    <name type="common">White muscardine disease fungus</name>
    <name type="synonym">Tritirachium shiotae</name>
    <dbReference type="NCBI Taxonomy" id="655819"/>
    <lineage>
        <taxon>Eukaryota</taxon>
        <taxon>Fungi</taxon>
        <taxon>Dikarya</taxon>
        <taxon>Ascomycota</taxon>
        <taxon>Pezizomycotina</taxon>
        <taxon>Sordariomycetes</taxon>
        <taxon>Hypocreomycetidae</taxon>
        <taxon>Hypocreales</taxon>
        <taxon>Cordycipitaceae</taxon>
        <taxon>Beauveria</taxon>
    </lineage>
</organism>
<dbReference type="Proteomes" id="UP000002762">
    <property type="component" value="Unassembled WGS sequence"/>
</dbReference>
<dbReference type="GeneID" id="19889717"/>
<evidence type="ECO:0000313" key="4">
    <source>
        <dbReference type="Proteomes" id="UP000002762"/>
    </source>
</evidence>
<dbReference type="RefSeq" id="XP_008600024.1">
    <property type="nucleotide sequence ID" value="XM_008601802.1"/>
</dbReference>
<reference evidence="3 4" key="1">
    <citation type="journal article" date="2012" name="Sci. Rep.">
        <title>Genomic perspectives on the evolution of fungal entomopathogenicity in Beauveria bassiana.</title>
        <authorList>
            <person name="Xiao G."/>
            <person name="Ying S.H."/>
            <person name="Zheng P."/>
            <person name="Wang Z.L."/>
            <person name="Zhang S."/>
            <person name="Xie X.Q."/>
            <person name="Shang Y."/>
            <person name="St Leger R.J."/>
            <person name="Zhao G.P."/>
            <person name="Wang C."/>
            <person name="Feng M.G."/>
        </authorList>
    </citation>
    <scope>NUCLEOTIDE SEQUENCE [LARGE SCALE GENOMIC DNA]</scope>
    <source>
        <strain evidence="3 4">ARSEF 2860</strain>
    </source>
</reference>
<dbReference type="EMBL" id="JH725169">
    <property type="protein sequence ID" value="EJP64323.1"/>
    <property type="molecule type" value="Genomic_DNA"/>
</dbReference>
<sequence length="482" mass="51697">MDGPTRTTTRLSSFHSLTVNDEATTSDHANLALIPSSSSRASSVTVNVQDAYAQLQPTVRTHGWKPETMQPTVLLALALRLRPPRRALLETLAQKSAADGALCLVYAAADLSPLAHLYLPTFTAVLYSLGVELGRPRREAHAALAAALPARGRDGTGSLFFGLSGEPLPPTALSQAVPEPRLRHHLAQPGLAGLYNAAVRSSSLFTIAVIGPLAGPARRQTGPIVQTPDPMPPRNGPVKMSFLDGRGCNATDIVPHPAAWADQSRSKGLAAGRTAWNTFLATWGTLFPVIQWCPLATRSRRWVGFAPGYYTASIAQYAADLRVMTEAYTAVHKMLFSVAYAQLLVDKPPPPPAAADEQKERRVCPKGASSQRGTASWSTARFRRWSRVFLGFVAMLALLLLLLRVCRGSACMLSGGRPSSLQANGRAGAKQQRRGAFRMCSHADRSHAGRGAQAEAGGAKAIRDQGSLAWLRFRTSSTKKES</sequence>
<evidence type="ECO:0000256" key="1">
    <source>
        <dbReference type="SAM" id="MobiDB-lite"/>
    </source>
</evidence>
<dbReference type="InParanoid" id="J5JEQ8"/>
<keyword evidence="2" id="KW-0472">Membrane</keyword>
<keyword evidence="2" id="KW-1133">Transmembrane helix</keyword>